<keyword evidence="3" id="KW-0067">ATP-binding</keyword>
<dbReference type="Pfam" id="PF13173">
    <property type="entry name" value="AAA_14"/>
    <property type="match status" value="1"/>
</dbReference>
<dbReference type="GO" id="GO:0005524">
    <property type="term" value="F:ATP binding"/>
    <property type="evidence" value="ECO:0007669"/>
    <property type="project" value="UniProtKB-KW"/>
</dbReference>
<evidence type="ECO:0000259" key="1">
    <source>
        <dbReference type="Pfam" id="PF13173"/>
    </source>
</evidence>
<dbReference type="InterPro" id="IPR027417">
    <property type="entry name" value="P-loop_NTPase"/>
</dbReference>
<dbReference type="SUPFAM" id="SSF52540">
    <property type="entry name" value="P-loop containing nucleoside triphosphate hydrolases"/>
    <property type="match status" value="1"/>
</dbReference>
<dbReference type="InterPro" id="IPR025420">
    <property type="entry name" value="DUF4143"/>
</dbReference>
<keyword evidence="3" id="KW-0547">Nucleotide-binding</keyword>
<protein>
    <submittedName>
        <fullName evidence="3">ATP-binding protein</fullName>
    </submittedName>
</protein>
<proteinExistence type="predicted"/>
<gene>
    <name evidence="3" type="ORF">OHM77_02135</name>
</gene>
<organism evidence="3">
    <name type="scientific">Candidatus Nitricoxidivorans perseverans</name>
    <dbReference type="NCBI Taxonomy" id="2975601"/>
    <lineage>
        <taxon>Bacteria</taxon>
        <taxon>Pseudomonadati</taxon>
        <taxon>Pseudomonadota</taxon>
        <taxon>Betaproteobacteria</taxon>
        <taxon>Nitrosomonadales</taxon>
        <taxon>Sterolibacteriaceae</taxon>
        <taxon>Candidatus Nitricoxidivorans</taxon>
    </lineage>
</organism>
<evidence type="ECO:0000259" key="2">
    <source>
        <dbReference type="Pfam" id="PF13635"/>
    </source>
</evidence>
<sequence>MESQYREIVRQKIVDSLVAPQPALTRRDIRLPAIPGKAVTVIGMRRAGKTSFLWQQLADRHAAGTDRDGLLYFSFEDERLADLSARDLNLVVEEYYRLQPEWRDRRRATFFLDEIQVVPGWEAFARRLLDSEQIDLFLSGSSAKLLSREVATSMRGRAVEAVVYPFGFREYLRHHGREPDKPSERLTKADRSSLAKALQSYLEAGGFPEAQGLDARTRHELLKSYVDVVLLRDVIERHAVSHPIALRWMVRHLLGNPAGSFSVNKFYGDLKSQGIAVAKDTLHGYLGHLEDAFLVRMISIATDSERRRMVNPRKVYPIDPGLIPVFDRSGKANLGHALETSVLLELERRGAQVSYVHTPEGHEVDFLARYPTGKEELIQICASLDDPATRVREIRALTEAAPHHPQAARSLIAIDIPTTVVDIPAGITLHGATDWMLMHE</sequence>
<dbReference type="Pfam" id="PF13635">
    <property type="entry name" value="DUF4143"/>
    <property type="match status" value="1"/>
</dbReference>
<evidence type="ECO:0000313" key="3">
    <source>
        <dbReference type="EMBL" id="WIM06115.1"/>
    </source>
</evidence>
<dbReference type="EMBL" id="CP107246">
    <property type="protein sequence ID" value="WIM06115.1"/>
    <property type="molecule type" value="Genomic_DNA"/>
</dbReference>
<dbReference type="PANTHER" id="PTHR33295:SF8">
    <property type="entry name" value="AAA+ ATPASE DOMAIN-CONTAINING PROTEIN"/>
    <property type="match status" value="1"/>
</dbReference>
<accession>A0AA49FMQ0</accession>
<dbReference type="AlphaFoldDB" id="A0AA49FMQ0"/>
<feature type="domain" description="AAA" evidence="1">
    <location>
        <begin position="37"/>
        <end position="172"/>
    </location>
</feature>
<dbReference type="InterPro" id="IPR041682">
    <property type="entry name" value="AAA_14"/>
</dbReference>
<dbReference type="Proteomes" id="UP001234916">
    <property type="component" value="Chromosome"/>
</dbReference>
<name>A0AA49FMQ0_9PROT</name>
<reference evidence="3" key="1">
    <citation type="journal article" date="2023" name="Nat. Microbiol.">
        <title>Enrichment and characterization of a nitric oxide-reducing microbial community in a continuous bioreactor.</title>
        <authorList>
            <person name="Garrido-Amador P."/>
            <person name="Stortenbeker N."/>
            <person name="Wessels H.J.C.T."/>
            <person name="Speth D.R."/>
            <person name="Garcia-Heredia I."/>
            <person name="Kartal B."/>
        </authorList>
    </citation>
    <scope>NUCLEOTIDE SEQUENCE</scope>
    <source>
        <strain evidence="3">MAG1</strain>
    </source>
</reference>
<dbReference type="PANTHER" id="PTHR33295">
    <property type="entry name" value="ATPASE"/>
    <property type="match status" value="1"/>
</dbReference>
<feature type="domain" description="DUF4143" evidence="2">
    <location>
        <begin position="232"/>
        <end position="382"/>
    </location>
</feature>
<dbReference type="KEGG" id="npv:OHM77_02135"/>